<reference evidence="2" key="1">
    <citation type="submission" date="2016-10" db="EMBL/GenBank/DDBJ databases">
        <authorList>
            <person name="Varghese N."/>
            <person name="Submissions S."/>
        </authorList>
    </citation>
    <scope>NUCLEOTIDE SEQUENCE [LARGE SCALE GENOMIC DNA]</scope>
    <source>
        <strain evidence="2">DSM 25811 / CCM 8410 / LMG 26954 / E90</strain>
    </source>
</reference>
<dbReference type="Gene3D" id="2.120.10.30">
    <property type="entry name" value="TolB, C-terminal domain"/>
    <property type="match status" value="1"/>
</dbReference>
<evidence type="ECO:0000313" key="2">
    <source>
        <dbReference type="Proteomes" id="UP000198757"/>
    </source>
</evidence>
<keyword evidence="2" id="KW-1185">Reference proteome</keyword>
<protein>
    <recommendedName>
        <fullName evidence="3">WD40-like Beta Propeller Repeat</fullName>
    </recommendedName>
</protein>
<evidence type="ECO:0008006" key="3">
    <source>
        <dbReference type="Google" id="ProtNLM"/>
    </source>
</evidence>
<dbReference type="EMBL" id="FMZO01000001">
    <property type="protein sequence ID" value="SDC09024.1"/>
    <property type="molecule type" value="Genomic_DNA"/>
</dbReference>
<dbReference type="InterPro" id="IPR011042">
    <property type="entry name" value="6-blade_b-propeller_TolB-like"/>
</dbReference>
<dbReference type="OrthoDB" id="9799878at2"/>
<dbReference type="RefSeq" id="WP_090388253.1">
    <property type="nucleotide sequence ID" value="NZ_FMZO01000001.1"/>
</dbReference>
<organism evidence="1 2">
    <name type="scientific">Niabella drilacis (strain DSM 25811 / CCM 8410 / CCUG 62505 / LMG 26954 / E90)</name>
    <dbReference type="NCBI Taxonomy" id="1285928"/>
    <lineage>
        <taxon>Bacteria</taxon>
        <taxon>Pseudomonadati</taxon>
        <taxon>Bacteroidota</taxon>
        <taxon>Chitinophagia</taxon>
        <taxon>Chitinophagales</taxon>
        <taxon>Chitinophagaceae</taxon>
        <taxon>Niabella</taxon>
    </lineage>
</organism>
<name>A0A1G6IRB3_NIADE</name>
<dbReference type="SUPFAM" id="SSF69304">
    <property type="entry name" value="Tricorn protease N-terminal domain"/>
    <property type="match status" value="1"/>
</dbReference>
<gene>
    <name evidence="1" type="ORF">SAMN04487894_101306</name>
</gene>
<dbReference type="STRING" id="1285928.SAMN04487894_101306"/>
<proteinExistence type="predicted"/>
<accession>A0A1G6IRB3</accession>
<sequence length="935" mass="105335">MRKLLYVILLLGVVVDTGAQQFGGNPPSVRWRQVNTDTVRVIYPRGLDSTASRVTAIVHRLAAGTYHPLGDRLKKIDIVLQNQPVNSNGYVSLGPFRSEFYLTPPADNFDQGTLHWADQLALHEYRHVEQYNNFNRGLSHLMKTLFGQEGYALAVSAAIPNWFFEGDAVYQETSLSAQGRGRMPSFLKAFPSLWNDGKQYRWMKLRNGSFKDYVPNHYDLGYLLANYGYAQYGPDFWGKITSGAAAYKGLFYPLQTAIRRHTGLSYRKFTTAAFDFYKERYGLQAAGVYTDSTLALLPADHKTLTSYYYPCQVGADSLLYLKVSNKQRAAFYIRDRNGEHRLRFRDISSERQFGYANGKIVYAAIETDPRWAWKTYSVLRVLDLQSGKQQKLASKTRYFSPDISADGSRIVANKVDLREHSSLVELDAGTGAVLREFSAAGVDYFASPRIVDANRIVAAIRETKGTSYIGIVDLEGQQVRALTPVSFKTVGQISVSGDTVYFTGADGLRDRVFSVNMHSGVLKQLKSRENNSYFVNAASGKLTWSQFTADGYQLRQLPAAAAVWEPVAADVFAAGTTGIISDTVAAGHGPLDEETPVLPSKKYASLTRPIHFHSWRPNYNDPEYSFTIYGNNTLNTTQTELYYLYNENDRTHAVGGNITYAGWFPYIGISSQYRMNRHQEVKKKLKEWDQWDHFLSLTVPLSWNHGQQFRFLNAGTSVGYRQDITKGANKALFPAVAFGYIAHNLGFAAQVQQAVQDIYPRWGFSVNTQYRYAINKWSARQFIATGAVYLPGLFATHSLVLGAGYQEAFSKDRLFGSRINFARGFNGIDSARVATATASYHVPLWYPDWGFGNIFYLRRVRGAAFYDYTAVNGRQPGSYTRLQSTGGEVYLDTQWWNQHPLTFGFRAGRLLTPDPAAPGRRWFYEVILPVSLIPR</sequence>
<evidence type="ECO:0000313" key="1">
    <source>
        <dbReference type="EMBL" id="SDC09024.1"/>
    </source>
</evidence>
<dbReference type="Proteomes" id="UP000198757">
    <property type="component" value="Unassembled WGS sequence"/>
</dbReference>
<dbReference type="AlphaFoldDB" id="A0A1G6IRB3"/>